<evidence type="ECO:0000259" key="2">
    <source>
        <dbReference type="Pfam" id="PF03432"/>
    </source>
</evidence>
<protein>
    <submittedName>
        <fullName evidence="3">Relaxase/Mobilisation nuclease domain protein</fullName>
    </submittedName>
</protein>
<organism evidence="3">
    <name type="scientific">Eggerthella lenta</name>
    <name type="common">Eubacterium lentum</name>
    <dbReference type="NCBI Taxonomy" id="84112"/>
    <lineage>
        <taxon>Bacteria</taxon>
        <taxon>Bacillati</taxon>
        <taxon>Actinomycetota</taxon>
        <taxon>Coriobacteriia</taxon>
        <taxon>Eggerthellales</taxon>
        <taxon>Eggerthellaceae</taxon>
        <taxon>Eggerthella</taxon>
    </lineage>
</organism>
<reference evidence="3" key="1">
    <citation type="submission" date="2019-11" db="EMBL/GenBank/DDBJ databases">
        <authorList>
            <person name="Feng L."/>
        </authorList>
    </citation>
    <scope>NUCLEOTIDE SEQUENCE</scope>
    <source>
        <strain evidence="3">ElentaLFYP107</strain>
    </source>
</reference>
<dbReference type="AlphaFoldDB" id="A0A6N3FUG4"/>
<name>A0A6N3FUG4_EGGLN</name>
<accession>A0A6N3FUG4</accession>
<feature type="compositionally biased region" description="Basic and acidic residues" evidence="1">
    <location>
        <begin position="410"/>
        <end position="419"/>
    </location>
</feature>
<feature type="region of interest" description="Disordered" evidence="1">
    <location>
        <begin position="368"/>
        <end position="419"/>
    </location>
</feature>
<evidence type="ECO:0000313" key="3">
    <source>
        <dbReference type="EMBL" id="VYU55506.1"/>
    </source>
</evidence>
<gene>
    <name evidence="3" type="ORF">ELLFYP107_00903</name>
</gene>
<feature type="domain" description="MobA/VirD2-like nuclease" evidence="2">
    <location>
        <begin position="57"/>
        <end position="168"/>
    </location>
</feature>
<dbReference type="Pfam" id="PF03432">
    <property type="entry name" value="Relaxase"/>
    <property type="match status" value="1"/>
</dbReference>
<proteinExistence type="predicted"/>
<evidence type="ECO:0000256" key="1">
    <source>
        <dbReference type="SAM" id="MobiDB-lite"/>
    </source>
</evidence>
<feature type="compositionally biased region" description="Low complexity" evidence="1">
    <location>
        <begin position="376"/>
        <end position="409"/>
    </location>
</feature>
<dbReference type="EMBL" id="CACRTT010000032">
    <property type="protein sequence ID" value="VYU55506.1"/>
    <property type="molecule type" value="Genomic_DNA"/>
</dbReference>
<dbReference type="InterPro" id="IPR005094">
    <property type="entry name" value="Endonuclease_MobA/VirD2"/>
</dbReference>
<sequence length="419" mass="46823">MTSMPVIKPIAGHTSVRGVSDYLQKDGRALAVDLYNLSWDEDRDAELDPDLKQDVDWAAEMDLTRIANGNDTPWRGKRARTYMHFIVSPDPKDKVTLSQLRELTRAWVRENWDDYECAAVFHDDNANEVMHAHVVVNNTNLATGNRFQNPDPRKMQASIQRLAEERGLSFFVDVSDEEKRRSATKGGAAPKTRQAVYVRRAEREIAGKGGYSWVADIRNRVTIAKRAAETPGEYLQILGLMGIDVSEASRKGGRSDWLYSMAETPSKRIRGENLGLAYGRKAVEGALKGNAAIDPGQIAAIAAKAVEVKDYAQLESMATALELCSRYGIRCMADFGSRIAAMGRRGDDGATSELRLAKETAKELRLLPDAARARPRTAMDQYARQRQRADASARAGEQAARQRQIQQEQQRSDRNRRAR</sequence>